<dbReference type="Proteomes" id="UP001285636">
    <property type="component" value="Unassembled WGS sequence"/>
</dbReference>
<dbReference type="SUPFAM" id="SSF51556">
    <property type="entry name" value="Metallo-dependent hydrolases"/>
    <property type="match status" value="1"/>
</dbReference>
<dbReference type="InterPro" id="IPR032466">
    <property type="entry name" value="Metal_Hydrolase"/>
</dbReference>
<evidence type="ECO:0000313" key="2">
    <source>
        <dbReference type="Proteomes" id="UP001285636"/>
    </source>
</evidence>
<evidence type="ECO:0000313" key="1">
    <source>
        <dbReference type="EMBL" id="MDV2888209.1"/>
    </source>
</evidence>
<feature type="non-terminal residue" evidence="1">
    <location>
        <position position="73"/>
    </location>
</feature>
<dbReference type="Gene3D" id="3.20.20.140">
    <property type="entry name" value="Metal-dependent hydrolases"/>
    <property type="match status" value="1"/>
</dbReference>
<proteinExistence type="predicted"/>
<dbReference type="EMBL" id="JAWJAY010001093">
    <property type="protein sequence ID" value="MDV2888209.1"/>
    <property type="molecule type" value="Genomic_DNA"/>
</dbReference>
<protein>
    <submittedName>
        <fullName evidence="1">Dihydropyrimidinase</fullName>
    </submittedName>
</protein>
<sequence length="73" mass="8140">MWKGIQSGSISVIGSDHASHPYKDGKIHGMKDFTKAPNGLPSIENMYPLLYHFGVHDKRLSLQKFVEITSLNA</sequence>
<accession>A0AAJ2U452</accession>
<comment type="caution">
    <text evidence="1">The sequence shown here is derived from an EMBL/GenBank/DDBJ whole genome shotgun (WGS) entry which is preliminary data.</text>
</comment>
<dbReference type="AlphaFoldDB" id="A0AAJ2U452"/>
<name>A0AAJ2U452_ALKPS</name>
<organism evidence="1 2">
    <name type="scientific">Alkalihalophilus pseudofirmus</name>
    <name type="common">Bacillus pseudofirmus</name>
    <dbReference type="NCBI Taxonomy" id="79885"/>
    <lineage>
        <taxon>Bacteria</taxon>
        <taxon>Bacillati</taxon>
        <taxon>Bacillota</taxon>
        <taxon>Bacilli</taxon>
        <taxon>Bacillales</taxon>
        <taxon>Bacillaceae</taxon>
        <taxon>Alkalihalophilus</taxon>
    </lineage>
</organism>
<gene>
    <name evidence="1" type="ORF">RYX45_23895</name>
</gene>
<reference evidence="1" key="1">
    <citation type="submission" date="2023-10" db="EMBL/GenBank/DDBJ databases">
        <title>Screening of Alkalihalophilus pseudofirmusBZ-TG-HK211 and Its Alleviation of Salt Stress on Rapeseed Growth.</title>
        <authorList>
            <person name="Zhao B."/>
            <person name="Guo T."/>
        </authorList>
    </citation>
    <scope>NUCLEOTIDE SEQUENCE</scope>
    <source>
        <strain evidence="1">BZ-TG-HK211</strain>
    </source>
</reference>